<dbReference type="SMART" id="SM00091">
    <property type="entry name" value="PAS"/>
    <property type="match status" value="1"/>
</dbReference>
<dbReference type="CDD" id="cd00130">
    <property type="entry name" value="PAS"/>
    <property type="match status" value="1"/>
</dbReference>
<dbReference type="Pfam" id="PF00158">
    <property type="entry name" value="Sigma54_activat"/>
    <property type="match status" value="1"/>
</dbReference>
<dbReference type="InterPro" id="IPR002197">
    <property type="entry name" value="HTH_Fis"/>
</dbReference>
<dbReference type="InterPro" id="IPR002078">
    <property type="entry name" value="Sigma_54_int"/>
</dbReference>
<dbReference type="GO" id="GO:0005524">
    <property type="term" value="F:ATP binding"/>
    <property type="evidence" value="ECO:0007669"/>
    <property type="project" value="UniProtKB-KW"/>
</dbReference>
<gene>
    <name evidence="7" type="ORF">DSCO28_43670</name>
</gene>
<dbReference type="Gene3D" id="1.10.10.60">
    <property type="entry name" value="Homeodomain-like"/>
    <property type="match status" value="1"/>
</dbReference>
<dbReference type="Gene3D" id="3.40.50.300">
    <property type="entry name" value="P-loop containing nucleotide triphosphate hydrolases"/>
    <property type="match status" value="1"/>
</dbReference>
<reference evidence="7 8" key="1">
    <citation type="submission" date="2019-11" db="EMBL/GenBank/DDBJ databases">
        <title>Comparative genomics of hydrocarbon-degrading Desulfosarcina strains.</title>
        <authorList>
            <person name="Watanabe M."/>
            <person name="Kojima H."/>
            <person name="Fukui M."/>
        </authorList>
    </citation>
    <scope>NUCLEOTIDE SEQUENCE [LARGE SCALE GENOMIC DNA]</scope>
    <source>
        <strain evidence="7 8">28bB2T</strain>
    </source>
</reference>
<evidence type="ECO:0000259" key="5">
    <source>
        <dbReference type="PROSITE" id="PS50045"/>
    </source>
</evidence>
<dbReference type="SUPFAM" id="SSF52540">
    <property type="entry name" value="P-loop containing nucleoside triphosphate hydrolases"/>
    <property type="match status" value="1"/>
</dbReference>
<dbReference type="PROSITE" id="PS50112">
    <property type="entry name" value="PAS"/>
    <property type="match status" value="1"/>
</dbReference>
<dbReference type="Pfam" id="PF25601">
    <property type="entry name" value="AAA_lid_14"/>
    <property type="match status" value="1"/>
</dbReference>
<dbReference type="SMART" id="SM00382">
    <property type="entry name" value="AAA"/>
    <property type="match status" value="1"/>
</dbReference>
<dbReference type="InterPro" id="IPR000014">
    <property type="entry name" value="PAS"/>
</dbReference>
<dbReference type="NCBIfam" id="TIGR00229">
    <property type="entry name" value="sensory_box"/>
    <property type="match status" value="1"/>
</dbReference>
<keyword evidence="2" id="KW-0067">ATP-binding</keyword>
<evidence type="ECO:0000256" key="3">
    <source>
        <dbReference type="ARBA" id="ARBA00023015"/>
    </source>
</evidence>
<dbReference type="KEGG" id="dov:DSCO28_43670"/>
<dbReference type="Pfam" id="PF00989">
    <property type="entry name" value="PAS"/>
    <property type="match status" value="1"/>
</dbReference>
<proteinExistence type="predicted"/>
<protein>
    <submittedName>
        <fullName evidence="7">Sigma-54 dependent transcriptional regulator</fullName>
    </submittedName>
</protein>
<dbReference type="Gene3D" id="1.10.8.60">
    <property type="match status" value="1"/>
</dbReference>
<sequence>MTSDPSVMYALSDRVTAFDTDGRLLFGSQNCISRLNLEDDLNLAAAHTHQWPLFESVMYNRRGRIGIRLGVGDDCIVVDAYPLSKEAAKGVICWLRSPDDRDDLKELNEQLKSIIDASYDGLWLCDHRANILTISKSFERKHGMKAETLIGRNMRDLVAEGLLDRSVTLEVLEKRRMVTRVQTSWDGRRILTTGNPVLDENGEIVMVVCNDRDLGHLGRYHEEIMAKNEISVRFQDQLINQQVAEITQQDIIYRSSAMQRLIDKAIMAANADSNVLIAGPSGSGKEKIADLIHNSSARCERAMIRVNCGAIPENLFESEFFGHDPGAFTGARKEGKAGLVELAHQSTLFLDEVAEIPLLVQVKLLRFLDDGTFFRVGSTKGRRLDVRIVAATNRNLEKMVSEGLFREDLFYRLRVIPLRIPGLKDRREDIPVLINHFIERFSEKFDRQVTLSMEAMDLLQAYTFPGNVRELIHLCEQIVVMGSSEVIRASDLPAYVRESQNNLTAQKTIGHAPNPSIPLCNWDLKQRLYTFEKELIREALDHFPNQKTLAAALGIDPATVTRKLQKFHLSRSRQNQ</sequence>
<evidence type="ECO:0000259" key="6">
    <source>
        <dbReference type="PROSITE" id="PS50112"/>
    </source>
</evidence>
<dbReference type="InterPro" id="IPR027417">
    <property type="entry name" value="P-loop_NTPase"/>
</dbReference>
<dbReference type="InterPro" id="IPR013767">
    <property type="entry name" value="PAS_fold"/>
</dbReference>
<dbReference type="SUPFAM" id="SSF55785">
    <property type="entry name" value="PYP-like sensor domain (PAS domain)"/>
    <property type="match status" value="1"/>
</dbReference>
<evidence type="ECO:0000256" key="1">
    <source>
        <dbReference type="ARBA" id="ARBA00022741"/>
    </source>
</evidence>
<accession>A0A5K7ZUG7</accession>
<dbReference type="InterPro" id="IPR025944">
    <property type="entry name" value="Sigma_54_int_dom_CS"/>
</dbReference>
<dbReference type="FunFam" id="3.40.50.300:FF:000006">
    <property type="entry name" value="DNA-binding transcriptional regulator NtrC"/>
    <property type="match status" value="1"/>
</dbReference>
<evidence type="ECO:0000313" key="8">
    <source>
        <dbReference type="Proteomes" id="UP000425960"/>
    </source>
</evidence>
<dbReference type="Pfam" id="PF02954">
    <property type="entry name" value="HTH_8"/>
    <property type="match status" value="1"/>
</dbReference>
<dbReference type="Gene3D" id="3.30.450.20">
    <property type="entry name" value="PAS domain"/>
    <property type="match status" value="1"/>
</dbReference>
<dbReference type="PROSITE" id="PS00688">
    <property type="entry name" value="SIGMA54_INTERACT_3"/>
    <property type="match status" value="1"/>
</dbReference>
<dbReference type="InterPro" id="IPR035965">
    <property type="entry name" value="PAS-like_dom_sf"/>
</dbReference>
<dbReference type="InterPro" id="IPR058031">
    <property type="entry name" value="AAA_lid_NorR"/>
</dbReference>
<organism evidence="7 8">
    <name type="scientific">Desulfosarcina ovata subsp. sediminis</name>
    <dbReference type="NCBI Taxonomy" id="885957"/>
    <lineage>
        <taxon>Bacteria</taxon>
        <taxon>Pseudomonadati</taxon>
        <taxon>Thermodesulfobacteriota</taxon>
        <taxon>Desulfobacteria</taxon>
        <taxon>Desulfobacterales</taxon>
        <taxon>Desulfosarcinaceae</taxon>
        <taxon>Desulfosarcina</taxon>
    </lineage>
</organism>
<feature type="domain" description="PAS" evidence="6">
    <location>
        <begin position="107"/>
        <end position="158"/>
    </location>
</feature>
<keyword evidence="4" id="KW-0804">Transcription</keyword>
<keyword evidence="1" id="KW-0547">Nucleotide-binding</keyword>
<dbReference type="SUPFAM" id="SSF46689">
    <property type="entry name" value="Homeodomain-like"/>
    <property type="match status" value="1"/>
</dbReference>
<dbReference type="PROSITE" id="PS50045">
    <property type="entry name" value="SIGMA54_INTERACT_4"/>
    <property type="match status" value="1"/>
</dbReference>
<name>A0A5K7ZUG7_9BACT</name>
<evidence type="ECO:0000313" key="7">
    <source>
        <dbReference type="EMBL" id="BBO83801.1"/>
    </source>
</evidence>
<dbReference type="RefSeq" id="WP_173179698.1">
    <property type="nucleotide sequence ID" value="NZ_AP021876.1"/>
</dbReference>
<dbReference type="InterPro" id="IPR003593">
    <property type="entry name" value="AAA+_ATPase"/>
</dbReference>
<dbReference type="EMBL" id="AP021876">
    <property type="protein sequence ID" value="BBO83801.1"/>
    <property type="molecule type" value="Genomic_DNA"/>
</dbReference>
<dbReference type="PANTHER" id="PTHR32071:SF57">
    <property type="entry name" value="C4-DICARBOXYLATE TRANSPORT TRANSCRIPTIONAL REGULATORY PROTEIN DCTD"/>
    <property type="match status" value="1"/>
</dbReference>
<dbReference type="AlphaFoldDB" id="A0A5K7ZUG7"/>
<dbReference type="Proteomes" id="UP000425960">
    <property type="component" value="Chromosome"/>
</dbReference>
<dbReference type="GO" id="GO:0006355">
    <property type="term" value="P:regulation of DNA-templated transcription"/>
    <property type="evidence" value="ECO:0007669"/>
    <property type="project" value="InterPro"/>
</dbReference>
<feature type="domain" description="Sigma-54 factor interaction" evidence="5">
    <location>
        <begin position="251"/>
        <end position="480"/>
    </location>
</feature>
<keyword evidence="3" id="KW-0805">Transcription regulation</keyword>
<dbReference type="GO" id="GO:0043565">
    <property type="term" value="F:sequence-specific DNA binding"/>
    <property type="evidence" value="ECO:0007669"/>
    <property type="project" value="InterPro"/>
</dbReference>
<evidence type="ECO:0000256" key="4">
    <source>
        <dbReference type="ARBA" id="ARBA00023163"/>
    </source>
</evidence>
<dbReference type="PANTHER" id="PTHR32071">
    <property type="entry name" value="TRANSCRIPTIONAL REGULATORY PROTEIN"/>
    <property type="match status" value="1"/>
</dbReference>
<dbReference type="InterPro" id="IPR009057">
    <property type="entry name" value="Homeodomain-like_sf"/>
</dbReference>
<dbReference type="CDD" id="cd00009">
    <property type="entry name" value="AAA"/>
    <property type="match status" value="1"/>
</dbReference>
<evidence type="ECO:0000256" key="2">
    <source>
        <dbReference type="ARBA" id="ARBA00022840"/>
    </source>
</evidence>